<evidence type="ECO:0000313" key="2">
    <source>
        <dbReference type="Proteomes" id="UP000654075"/>
    </source>
</evidence>
<gene>
    <name evidence="1" type="ORF">PGLA1383_LOCUS28923</name>
</gene>
<reference evidence="1" key="1">
    <citation type="submission" date="2021-02" db="EMBL/GenBank/DDBJ databases">
        <authorList>
            <person name="Dougan E. K."/>
            <person name="Rhodes N."/>
            <person name="Thang M."/>
            <person name="Chan C."/>
        </authorList>
    </citation>
    <scope>NUCLEOTIDE SEQUENCE</scope>
</reference>
<dbReference type="EMBL" id="CAJNNV010024912">
    <property type="protein sequence ID" value="CAE8611114.1"/>
    <property type="molecule type" value="Genomic_DNA"/>
</dbReference>
<evidence type="ECO:0000313" key="1">
    <source>
        <dbReference type="EMBL" id="CAE8611114.1"/>
    </source>
</evidence>
<name>A0A813FC15_POLGL</name>
<dbReference type="Gene3D" id="3.40.30.10">
    <property type="entry name" value="Glutaredoxin"/>
    <property type="match status" value="1"/>
</dbReference>
<proteinExistence type="predicted"/>
<evidence type="ECO:0008006" key="3">
    <source>
        <dbReference type="Google" id="ProtNLM"/>
    </source>
</evidence>
<keyword evidence="2" id="KW-1185">Reference proteome</keyword>
<dbReference type="OrthoDB" id="429502at2759"/>
<protein>
    <recommendedName>
        <fullName evidence="3">Alkyl hydroperoxide reductase subunit C/ Thiol specific antioxidant domain-containing protein</fullName>
    </recommendedName>
</protein>
<dbReference type="InterPro" id="IPR036249">
    <property type="entry name" value="Thioredoxin-like_sf"/>
</dbReference>
<sequence length="108" mass="11613">MPSSGLIPNTLMNILILQAIVRKEMDKLAADAKYAGKVNFVLVNLDGVEKAKEYHAGKALTGACPHGSGKVPPEYGLKYIPHKTLVGADGKVMKNFDGFKWSDIDAAL</sequence>
<organism evidence="1 2">
    <name type="scientific">Polarella glacialis</name>
    <name type="common">Dinoflagellate</name>
    <dbReference type="NCBI Taxonomy" id="89957"/>
    <lineage>
        <taxon>Eukaryota</taxon>
        <taxon>Sar</taxon>
        <taxon>Alveolata</taxon>
        <taxon>Dinophyceae</taxon>
        <taxon>Suessiales</taxon>
        <taxon>Suessiaceae</taxon>
        <taxon>Polarella</taxon>
    </lineage>
</organism>
<comment type="caution">
    <text evidence="1">The sequence shown here is derived from an EMBL/GenBank/DDBJ whole genome shotgun (WGS) entry which is preliminary data.</text>
</comment>
<accession>A0A813FC15</accession>
<dbReference type="SUPFAM" id="SSF52833">
    <property type="entry name" value="Thioredoxin-like"/>
    <property type="match status" value="1"/>
</dbReference>
<dbReference type="Proteomes" id="UP000654075">
    <property type="component" value="Unassembled WGS sequence"/>
</dbReference>
<dbReference type="AlphaFoldDB" id="A0A813FC15"/>